<gene>
    <name evidence="3" type="ORF">Q2T77_08610</name>
</gene>
<feature type="domain" description="DUF4399" evidence="2">
    <location>
        <begin position="82"/>
        <end position="169"/>
    </location>
</feature>
<dbReference type="Pfam" id="PF14347">
    <property type="entry name" value="DUF4399"/>
    <property type="match status" value="2"/>
</dbReference>
<evidence type="ECO:0000256" key="1">
    <source>
        <dbReference type="SAM" id="SignalP"/>
    </source>
</evidence>
<evidence type="ECO:0000259" key="2">
    <source>
        <dbReference type="Pfam" id="PF14347"/>
    </source>
</evidence>
<name>A0ABT8S091_9BURK</name>
<comment type="caution">
    <text evidence="3">The sequence shown here is derived from an EMBL/GenBank/DDBJ whole genome shotgun (WGS) entry which is preliminary data.</text>
</comment>
<feature type="signal peptide" evidence="1">
    <location>
        <begin position="1"/>
        <end position="29"/>
    </location>
</feature>
<reference evidence="3" key="1">
    <citation type="submission" date="2023-06" db="EMBL/GenBank/DDBJ databases">
        <authorList>
            <person name="Jiang Y."/>
            <person name="Liu Q."/>
        </authorList>
    </citation>
    <scope>NUCLEOTIDE SEQUENCE</scope>
    <source>
        <strain evidence="3">CGMCC 1.12090</strain>
    </source>
</reference>
<organism evidence="3 4">
    <name type="scientific">Variovorax ginsengisoli</name>
    <dbReference type="NCBI Taxonomy" id="363844"/>
    <lineage>
        <taxon>Bacteria</taxon>
        <taxon>Pseudomonadati</taxon>
        <taxon>Pseudomonadota</taxon>
        <taxon>Betaproteobacteria</taxon>
        <taxon>Burkholderiales</taxon>
        <taxon>Comamonadaceae</taxon>
        <taxon>Variovorax</taxon>
    </lineage>
</organism>
<sequence>MRHPERRGRRAIEAAAVAALMLGAGGAAAQAADAPPSAAAPAADGTDVVVHPWVVPPPNWSPEAYFTNLKDGATTEAPFVARFGLSMRGIVPAGKTAGSAGHHHLLIDQPLPLDFTKPLPFTEHYIHFGKGQMETVVDLPPGTYTMRLVLADQGHIPYFVYSKPLKFTVSKQNKGVTPASLLGTPRVELLSPADRSTVQLPLRVQFHASGLNVSNAAPKVPDTGHFRLVLERPGQKAEIIELEGGQTELWLNPPKGSYNARLELMSNTAAGNVVARARPVAFNVP</sequence>
<dbReference type="RefSeq" id="WP_301806850.1">
    <property type="nucleotide sequence ID" value="NZ_JAUJZH010000005.1"/>
</dbReference>
<evidence type="ECO:0000313" key="4">
    <source>
        <dbReference type="Proteomes" id="UP001169027"/>
    </source>
</evidence>
<dbReference type="Proteomes" id="UP001169027">
    <property type="component" value="Unassembled WGS sequence"/>
</dbReference>
<accession>A0ABT8S091</accession>
<keyword evidence="1" id="KW-0732">Signal</keyword>
<proteinExistence type="predicted"/>
<dbReference type="InterPro" id="IPR025512">
    <property type="entry name" value="DUF4399"/>
</dbReference>
<keyword evidence="4" id="KW-1185">Reference proteome</keyword>
<protein>
    <submittedName>
        <fullName evidence="3">DUF4399 domain-containing protein</fullName>
    </submittedName>
</protein>
<feature type="domain" description="DUF4399" evidence="2">
    <location>
        <begin position="204"/>
        <end position="268"/>
    </location>
</feature>
<dbReference type="EMBL" id="JAUKVY010000005">
    <property type="protein sequence ID" value="MDO1532348.1"/>
    <property type="molecule type" value="Genomic_DNA"/>
</dbReference>
<evidence type="ECO:0000313" key="3">
    <source>
        <dbReference type="EMBL" id="MDO1532348.1"/>
    </source>
</evidence>
<feature type="chain" id="PRO_5046784095" evidence="1">
    <location>
        <begin position="30"/>
        <end position="285"/>
    </location>
</feature>